<proteinExistence type="predicted"/>
<evidence type="ECO:0000313" key="2">
    <source>
        <dbReference type="Proteomes" id="UP000008383"/>
    </source>
</evidence>
<sequence>MIDSSIFESLQSKIDEESKIRDVCILLEYLSSQLELTKTTRKFKISSRSSLSEVTSSFTLCLHSQG</sequence>
<organism evidence="1 2">
    <name type="scientific">Trichophyton verrucosum (strain HKI 0517)</name>
    <dbReference type="NCBI Taxonomy" id="663202"/>
    <lineage>
        <taxon>Eukaryota</taxon>
        <taxon>Fungi</taxon>
        <taxon>Dikarya</taxon>
        <taxon>Ascomycota</taxon>
        <taxon>Pezizomycotina</taxon>
        <taxon>Eurotiomycetes</taxon>
        <taxon>Eurotiomycetidae</taxon>
        <taxon>Onygenales</taxon>
        <taxon>Arthrodermataceae</taxon>
        <taxon>Trichophyton</taxon>
    </lineage>
</organism>
<dbReference type="KEGG" id="tve:TRV_01354"/>
<dbReference type="HOGENOM" id="CLU_2833009_0_0_1"/>
<evidence type="ECO:0000313" key="1">
    <source>
        <dbReference type="EMBL" id="EFE43912.1"/>
    </source>
</evidence>
<keyword evidence="2" id="KW-1185">Reference proteome</keyword>
<dbReference type="GeneID" id="9579746"/>
<comment type="caution">
    <text evidence="1">The sequence shown here is derived from an EMBL/GenBank/DDBJ whole genome shotgun (WGS) entry which is preliminary data.</text>
</comment>
<reference evidence="2" key="1">
    <citation type="journal article" date="2011" name="Genome Biol.">
        <title>Comparative and functional genomics provide insights into the pathogenicity of dermatophytic fungi.</title>
        <authorList>
            <person name="Burmester A."/>
            <person name="Shelest E."/>
            <person name="Gloeckner G."/>
            <person name="Heddergott C."/>
            <person name="Schindler S."/>
            <person name="Staib P."/>
            <person name="Heidel A."/>
            <person name="Felder M."/>
            <person name="Petzold A."/>
            <person name="Szafranski K."/>
            <person name="Feuermann M."/>
            <person name="Pedruzzi I."/>
            <person name="Priebe S."/>
            <person name="Groth M."/>
            <person name="Winkler R."/>
            <person name="Li W."/>
            <person name="Kniemeyer O."/>
            <person name="Schroeckh V."/>
            <person name="Hertweck C."/>
            <person name="Hube B."/>
            <person name="White T.C."/>
            <person name="Platzer M."/>
            <person name="Guthke R."/>
            <person name="Heitman J."/>
            <person name="Woestemeyer J."/>
            <person name="Zipfel P.F."/>
            <person name="Monod M."/>
            <person name="Brakhage A.A."/>
        </authorList>
    </citation>
    <scope>NUCLEOTIDE SEQUENCE [LARGE SCALE GENOMIC DNA]</scope>
    <source>
        <strain evidence="2">HKI 0517</strain>
    </source>
</reference>
<dbReference type="RefSeq" id="XP_003024523.1">
    <property type="nucleotide sequence ID" value="XM_003024477.1"/>
</dbReference>
<accession>D4D2P8</accession>
<name>D4D2P8_TRIVH</name>
<protein>
    <submittedName>
        <fullName evidence="1">Uncharacterized protein</fullName>
    </submittedName>
</protein>
<dbReference type="EMBL" id="ACYE01000073">
    <property type="protein sequence ID" value="EFE43912.1"/>
    <property type="molecule type" value="Genomic_DNA"/>
</dbReference>
<gene>
    <name evidence="1" type="ORF">TRV_01354</name>
</gene>
<dbReference type="Proteomes" id="UP000008383">
    <property type="component" value="Unassembled WGS sequence"/>
</dbReference>
<dbReference type="AlphaFoldDB" id="D4D2P8"/>